<dbReference type="EMBL" id="MAUE01000001">
    <property type="protein sequence ID" value="OCW30432.1"/>
    <property type="molecule type" value="Genomic_DNA"/>
</dbReference>
<dbReference type="Proteomes" id="UP000095081">
    <property type="component" value="Unassembled WGS sequence"/>
</dbReference>
<proteinExistence type="predicted"/>
<name>A0ABX2Z2Q1_9PSED</name>
<sequence>MRAALLHFMRPRLARQRLQMSQRAEATIILNREDRKTASGIVRNSQELTGRIDAEMNGVLALGANCIELGQLTALRINSERAHLAEITMYAVKMSLRVVEGQKRWIHKIIERLNQRARTRFRRITVYSNAYATGIALFGCA</sequence>
<accession>A0ABX2Z2Q1</accession>
<gene>
    <name evidence="1" type="ORF">BBG20_00195</name>
</gene>
<comment type="caution">
    <text evidence="1">The sequence shown here is derived from an EMBL/GenBank/DDBJ whole genome shotgun (WGS) entry which is preliminary data.</text>
</comment>
<evidence type="ECO:0000313" key="2">
    <source>
        <dbReference type="Proteomes" id="UP000095081"/>
    </source>
</evidence>
<keyword evidence="2" id="KW-1185">Reference proteome</keyword>
<reference evidence="1 2" key="1">
    <citation type="submission" date="2016-06" db="EMBL/GenBank/DDBJ databases">
        <title>Draft genome sequence of Pseudomonas sp. S1E40, a novel strain antagonistic activity to fungal plant pathogen.</title>
        <authorList>
            <person name="Tambong J.T."/>
            <person name="Tchagang C."/>
            <person name="Xu R."/>
        </authorList>
    </citation>
    <scope>NUCLEOTIDE SEQUENCE [LARGE SCALE GENOMIC DNA]</scope>
    <source>
        <strain evidence="1 2">S1E40</strain>
    </source>
</reference>
<evidence type="ECO:0000313" key="1">
    <source>
        <dbReference type="EMBL" id="OCW30432.1"/>
    </source>
</evidence>
<organism evidence="1 2">
    <name type="scientific">Pseudomonas aylmerensis</name>
    <dbReference type="NCBI Taxonomy" id="1869229"/>
    <lineage>
        <taxon>Bacteria</taxon>
        <taxon>Pseudomonadati</taxon>
        <taxon>Pseudomonadota</taxon>
        <taxon>Gammaproteobacteria</taxon>
        <taxon>Pseudomonadales</taxon>
        <taxon>Pseudomonadaceae</taxon>
        <taxon>Pseudomonas</taxon>
    </lineage>
</organism>
<protein>
    <submittedName>
        <fullName evidence="1">Uncharacterized protein</fullName>
    </submittedName>
</protein>